<dbReference type="OrthoDB" id="5327538at2759"/>
<protein>
    <submittedName>
        <fullName evidence="3">Hydroxysteroid dehydrogenase-like protein 2</fullName>
    </submittedName>
</protein>
<name>A0A6P4ZHM7_BRABE</name>
<sequence length="284" mass="31039">MVPSALVLGASRGIGRQVALTLAGAGYRVGVAAKTVQDTPRLPGTIYTVSDEITSRGGHALPIPCNVRNPEEINNAVSTCIREFGALDFTVYNAGAILWEKVIDTPLKRFDLMMDVNVRGAYVMIQAVLPHMLERKAGRILLVAPPIYSRFFKGKTPYAVTKVGMTVLVHGLARELENTGVSISALWPATTIESHVTTVKSVPPAYFRKADVFADACLAIGQELTERLNGLALIDEDYLRTVGVTDFSKYQCLPGTEPPRIMPRRFPSLRVEEEDQVTIPDSKL</sequence>
<dbReference type="AlphaFoldDB" id="A0A6P4ZHM7"/>
<dbReference type="GeneID" id="109473633"/>
<keyword evidence="2" id="KW-1185">Reference proteome</keyword>
<organism evidence="2 3">
    <name type="scientific">Branchiostoma belcheri</name>
    <name type="common">Amphioxus</name>
    <dbReference type="NCBI Taxonomy" id="7741"/>
    <lineage>
        <taxon>Eukaryota</taxon>
        <taxon>Metazoa</taxon>
        <taxon>Chordata</taxon>
        <taxon>Cephalochordata</taxon>
        <taxon>Leptocardii</taxon>
        <taxon>Amphioxiformes</taxon>
        <taxon>Branchiostomatidae</taxon>
        <taxon>Branchiostoma</taxon>
    </lineage>
</organism>
<dbReference type="PANTHER" id="PTHR42808:SF4">
    <property type="entry name" value="SHORT CHAIN DEHYDROGENASE"/>
    <property type="match status" value="1"/>
</dbReference>
<evidence type="ECO:0000256" key="1">
    <source>
        <dbReference type="ARBA" id="ARBA00023002"/>
    </source>
</evidence>
<gene>
    <name evidence="3" type="primary">LOC109473633</name>
</gene>
<dbReference type="RefSeq" id="XP_019629126.1">
    <property type="nucleotide sequence ID" value="XM_019773567.1"/>
</dbReference>
<dbReference type="Proteomes" id="UP000515135">
    <property type="component" value="Unplaced"/>
</dbReference>
<dbReference type="InterPro" id="IPR020904">
    <property type="entry name" value="Sc_DH/Rdtase_CS"/>
</dbReference>
<dbReference type="GO" id="GO:0016491">
    <property type="term" value="F:oxidoreductase activity"/>
    <property type="evidence" value="ECO:0007669"/>
    <property type="project" value="UniProtKB-KW"/>
</dbReference>
<evidence type="ECO:0000313" key="2">
    <source>
        <dbReference type="Proteomes" id="UP000515135"/>
    </source>
</evidence>
<proteinExistence type="predicted"/>
<dbReference type="InterPro" id="IPR002347">
    <property type="entry name" value="SDR_fam"/>
</dbReference>
<dbReference type="PRINTS" id="PR00081">
    <property type="entry name" value="GDHRDH"/>
</dbReference>
<dbReference type="SUPFAM" id="SSF51735">
    <property type="entry name" value="NAD(P)-binding Rossmann-fold domains"/>
    <property type="match status" value="1"/>
</dbReference>
<dbReference type="PANTHER" id="PTHR42808">
    <property type="entry name" value="HYDROXYSTEROID DEHYDROGENASE-LIKE PROTEIN 2"/>
    <property type="match status" value="1"/>
</dbReference>
<accession>A0A6P4ZHM7</accession>
<dbReference type="InterPro" id="IPR036291">
    <property type="entry name" value="NAD(P)-bd_dom_sf"/>
</dbReference>
<dbReference type="KEGG" id="bbel:109473633"/>
<dbReference type="NCBIfam" id="NF006133">
    <property type="entry name" value="PRK08278.1"/>
    <property type="match status" value="1"/>
</dbReference>
<dbReference type="Pfam" id="PF00106">
    <property type="entry name" value="adh_short"/>
    <property type="match status" value="1"/>
</dbReference>
<dbReference type="Gene3D" id="3.40.50.720">
    <property type="entry name" value="NAD(P)-binding Rossmann-like Domain"/>
    <property type="match status" value="1"/>
</dbReference>
<evidence type="ECO:0000313" key="3">
    <source>
        <dbReference type="RefSeq" id="XP_019629126.1"/>
    </source>
</evidence>
<dbReference type="PROSITE" id="PS00061">
    <property type="entry name" value="ADH_SHORT"/>
    <property type="match status" value="1"/>
</dbReference>
<reference evidence="3" key="1">
    <citation type="submission" date="2025-08" db="UniProtKB">
        <authorList>
            <consortium name="RefSeq"/>
        </authorList>
    </citation>
    <scope>IDENTIFICATION</scope>
    <source>
        <tissue evidence="3">Gonad</tissue>
    </source>
</reference>
<keyword evidence="1" id="KW-0560">Oxidoreductase</keyword>
<dbReference type="InterPro" id="IPR051935">
    <property type="entry name" value="HSDL2"/>
</dbReference>